<dbReference type="Proteomes" id="UP001295423">
    <property type="component" value="Unassembled WGS sequence"/>
</dbReference>
<comment type="similarity">
    <text evidence="1 2">Belongs to the calycin superfamily. Lipocalin family.</text>
</comment>
<evidence type="ECO:0000313" key="5">
    <source>
        <dbReference type="Proteomes" id="UP001295423"/>
    </source>
</evidence>
<protein>
    <recommendedName>
        <fullName evidence="3">Lipocalin/cytosolic fatty-acid binding domain-containing protein</fullName>
    </recommendedName>
</protein>
<gene>
    <name evidence="4" type="ORF">CYCCA115_LOCUS5125</name>
</gene>
<dbReference type="InterPro" id="IPR012674">
    <property type="entry name" value="Calycin"/>
</dbReference>
<dbReference type="CDD" id="cd19438">
    <property type="entry name" value="lipocalin_Blc-like"/>
    <property type="match status" value="1"/>
</dbReference>
<dbReference type="InterPro" id="IPR022271">
    <property type="entry name" value="Lipocalin_ApoD"/>
</dbReference>
<dbReference type="Pfam" id="PF08212">
    <property type="entry name" value="Lipocalin_2"/>
    <property type="match status" value="1"/>
</dbReference>
<reference evidence="4" key="1">
    <citation type="submission" date="2023-08" db="EMBL/GenBank/DDBJ databases">
        <authorList>
            <person name="Audoor S."/>
            <person name="Bilcke G."/>
        </authorList>
    </citation>
    <scope>NUCLEOTIDE SEQUENCE</scope>
</reference>
<dbReference type="AlphaFoldDB" id="A0AAD2FGC3"/>
<name>A0AAD2FGC3_9STRA</name>
<dbReference type="Gene3D" id="2.40.128.20">
    <property type="match status" value="1"/>
</dbReference>
<evidence type="ECO:0000256" key="2">
    <source>
        <dbReference type="PIRNR" id="PIRNR036893"/>
    </source>
</evidence>
<keyword evidence="5" id="KW-1185">Reference proteome</keyword>
<proteinExistence type="inferred from homology"/>
<dbReference type="SUPFAM" id="SSF50814">
    <property type="entry name" value="Lipocalins"/>
    <property type="match status" value="1"/>
</dbReference>
<feature type="domain" description="Lipocalin/cytosolic fatty-acid binding" evidence="3">
    <location>
        <begin position="20"/>
        <end position="165"/>
    </location>
</feature>
<evidence type="ECO:0000259" key="3">
    <source>
        <dbReference type="Pfam" id="PF08212"/>
    </source>
</evidence>
<dbReference type="GO" id="GO:0006950">
    <property type="term" value="P:response to stress"/>
    <property type="evidence" value="ECO:0007669"/>
    <property type="project" value="UniProtKB-ARBA"/>
</dbReference>
<evidence type="ECO:0000256" key="1">
    <source>
        <dbReference type="ARBA" id="ARBA00006889"/>
    </source>
</evidence>
<sequence>MGNTKSSFPPLQNVVSCQTEKFMGTWFVIAVKPTMFEKTCSNAVEKYTFLKDTSKHDIDIDFTYNAKEPMTSAVKSLPQKGWVQGDDKSNSGLWKVSPLWPIKMPYHIIELGDNYEYCCIGYPNREYAWIMARKPVMDEGLYNDLTKKLVEKHQYSLDGFRKVPQKWTKAEREKREISVDDLPDKFLVAE</sequence>
<evidence type="ECO:0000313" key="4">
    <source>
        <dbReference type="EMBL" id="CAJ1936305.1"/>
    </source>
</evidence>
<dbReference type="PIRSF" id="PIRSF036893">
    <property type="entry name" value="Lipocalin_ApoD"/>
    <property type="match status" value="1"/>
</dbReference>
<dbReference type="EMBL" id="CAKOGP040000557">
    <property type="protein sequence ID" value="CAJ1936305.1"/>
    <property type="molecule type" value="Genomic_DNA"/>
</dbReference>
<accession>A0AAD2FGC3</accession>
<dbReference type="InterPro" id="IPR047202">
    <property type="entry name" value="Lipocalin_Blc-like_dom"/>
</dbReference>
<dbReference type="PANTHER" id="PTHR10612:SF34">
    <property type="entry name" value="APOLIPOPROTEIN D"/>
    <property type="match status" value="1"/>
</dbReference>
<organism evidence="4 5">
    <name type="scientific">Cylindrotheca closterium</name>
    <dbReference type="NCBI Taxonomy" id="2856"/>
    <lineage>
        <taxon>Eukaryota</taxon>
        <taxon>Sar</taxon>
        <taxon>Stramenopiles</taxon>
        <taxon>Ochrophyta</taxon>
        <taxon>Bacillariophyta</taxon>
        <taxon>Bacillariophyceae</taxon>
        <taxon>Bacillariophycidae</taxon>
        <taxon>Bacillariales</taxon>
        <taxon>Bacillariaceae</taxon>
        <taxon>Cylindrotheca</taxon>
    </lineage>
</organism>
<comment type="caution">
    <text evidence="4">The sequence shown here is derived from an EMBL/GenBank/DDBJ whole genome shotgun (WGS) entry which is preliminary data.</text>
</comment>
<dbReference type="InterPro" id="IPR000566">
    <property type="entry name" value="Lipocln_cytosolic_FA-bd_dom"/>
</dbReference>
<dbReference type="PANTHER" id="PTHR10612">
    <property type="entry name" value="APOLIPOPROTEIN D"/>
    <property type="match status" value="1"/>
</dbReference>